<feature type="domain" description="Carboxylesterase type B" evidence="5">
    <location>
        <begin position="26"/>
        <end position="547"/>
    </location>
</feature>
<dbReference type="Gene3D" id="3.40.50.1820">
    <property type="entry name" value="alpha/beta hydrolase"/>
    <property type="match status" value="1"/>
</dbReference>
<dbReference type="InterPro" id="IPR019826">
    <property type="entry name" value="Carboxylesterase_B_AS"/>
</dbReference>
<proteinExistence type="inferred from homology"/>
<protein>
    <recommendedName>
        <fullName evidence="4">Carboxylic ester hydrolase</fullName>
        <ecNumber evidence="4">3.1.1.-</ecNumber>
    </recommendedName>
</protein>
<comment type="similarity">
    <text evidence="1 4">Belongs to the type-B carboxylesterase/lipase family.</text>
</comment>
<keyword evidence="6" id="KW-1185">Reference proteome</keyword>
<feature type="chain" id="PRO_5041516099" description="Carboxylic ester hydrolase" evidence="4">
    <location>
        <begin position="22"/>
        <end position="565"/>
    </location>
</feature>
<dbReference type="Proteomes" id="UP001190640">
    <property type="component" value="Chromosome 16"/>
</dbReference>
<accession>A0AA97KEK1</accession>
<dbReference type="PANTHER" id="PTHR11559">
    <property type="entry name" value="CARBOXYLESTERASE"/>
    <property type="match status" value="1"/>
</dbReference>
<dbReference type="KEGG" id="emc:129344289"/>
<dbReference type="RefSeq" id="XP_054856840.1">
    <property type="nucleotide sequence ID" value="XM_055000865.1"/>
</dbReference>
<feature type="signal peptide" evidence="4">
    <location>
        <begin position="1"/>
        <end position="21"/>
    </location>
</feature>
<dbReference type="InterPro" id="IPR002018">
    <property type="entry name" value="CarbesteraseB"/>
</dbReference>
<gene>
    <name evidence="7" type="primary">LOC129344289</name>
</gene>
<name>A0AA97KEK1_EUBMA</name>
<dbReference type="EC" id="3.1.1.-" evidence="4"/>
<dbReference type="PROSITE" id="PS00122">
    <property type="entry name" value="CARBOXYLESTERASE_B_1"/>
    <property type="match status" value="1"/>
</dbReference>
<dbReference type="InterPro" id="IPR029058">
    <property type="entry name" value="AB_hydrolase_fold"/>
</dbReference>
<dbReference type="InterPro" id="IPR050309">
    <property type="entry name" value="Type-B_Carboxylest/Lipase"/>
</dbReference>
<evidence type="ECO:0000256" key="4">
    <source>
        <dbReference type="RuleBase" id="RU361235"/>
    </source>
</evidence>
<organism evidence="6 7">
    <name type="scientific">Eublepharis macularius</name>
    <name type="common">Leopard gecko</name>
    <name type="synonym">Cyrtodactylus macularius</name>
    <dbReference type="NCBI Taxonomy" id="481883"/>
    <lineage>
        <taxon>Eukaryota</taxon>
        <taxon>Metazoa</taxon>
        <taxon>Chordata</taxon>
        <taxon>Craniata</taxon>
        <taxon>Vertebrata</taxon>
        <taxon>Euteleostomi</taxon>
        <taxon>Lepidosauria</taxon>
        <taxon>Squamata</taxon>
        <taxon>Bifurcata</taxon>
        <taxon>Gekkota</taxon>
        <taxon>Eublepharidae</taxon>
        <taxon>Eublepharinae</taxon>
        <taxon>Eublepharis</taxon>
    </lineage>
</organism>
<dbReference type="CDD" id="cd00312">
    <property type="entry name" value="Esterase_lipase"/>
    <property type="match status" value="1"/>
</dbReference>
<evidence type="ECO:0000256" key="1">
    <source>
        <dbReference type="ARBA" id="ARBA00005964"/>
    </source>
</evidence>
<dbReference type="AlphaFoldDB" id="A0AA97KEK1"/>
<reference evidence="7" key="1">
    <citation type="submission" date="2025-08" db="UniProtKB">
        <authorList>
            <consortium name="RefSeq"/>
        </authorList>
    </citation>
    <scope>IDENTIFICATION</scope>
    <source>
        <tissue evidence="7">Blood</tissue>
    </source>
</reference>
<keyword evidence="4" id="KW-0732">Signal</keyword>
<evidence type="ECO:0000256" key="3">
    <source>
        <dbReference type="ARBA" id="ARBA00023157"/>
    </source>
</evidence>
<dbReference type="SUPFAM" id="SSF53474">
    <property type="entry name" value="alpha/beta-Hydrolases"/>
    <property type="match status" value="1"/>
</dbReference>
<dbReference type="GeneID" id="129344289"/>
<evidence type="ECO:0000313" key="6">
    <source>
        <dbReference type="Proteomes" id="UP001190640"/>
    </source>
</evidence>
<keyword evidence="2 4" id="KW-0378">Hydrolase</keyword>
<dbReference type="FunFam" id="3.40.50.1820:FF:000011">
    <property type="entry name" value="Carboxylic ester hydrolase"/>
    <property type="match status" value="1"/>
</dbReference>
<evidence type="ECO:0000259" key="5">
    <source>
        <dbReference type="Pfam" id="PF00135"/>
    </source>
</evidence>
<evidence type="ECO:0000256" key="2">
    <source>
        <dbReference type="ARBA" id="ARBA00022801"/>
    </source>
</evidence>
<sequence>MSSGMGVSLVLLIFAAWVAEGRDSAPPEVLTKYGRLRGQQIKVSALKKDVDVFLGIPYAKPPVGHLRFAPPVPAEPWSGLRDATSYPPMCLQDPVAGQTLSDAFSTRKEHVPLTISEDCLYLNVYTVARSDTKPKLPVMVWIHGGGLLLGAASTYDGSVLAASEDVVVVAIQYRLGILGFFSSGDATARGNWGFLDQVAALQWIQENIAAFGGDPGSVTIFGESAGGISASALVLSPLAKGLFHKAISESGVSLLDALLDLHPGKLAKKITESAGCETSSSSEMVRCLKGKTEDEILQTTLKMEFTTVHLEEDEKHIVFFPAVVDGVFFTKLPKELLAEKKINNVPYMIGVNNHEYGWIIPSVLQFPDFTRGLDRATVNTVIRGSEQFTTVAPEHAHIILDEYLKDIEDPIQLRDQLLDLFGDVVFVAPGIQTARFHRDAGYPTYVYEFQHRPSWHEALKPDFVKADHGDEIGFVFGKPFLEDKANKEERNLSKIIMKYWANFARTGNPNGDGLTAWPKYDQKEQYLEIGLKQKVSKKLKEKQVAFWTKTLPEKIAESRRARTEL</sequence>
<dbReference type="GO" id="GO:0016787">
    <property type="term" value="F:hydrolase activity"/>
    <property type="evidence" value="ECO:0007669"/>
    <property type="project" value="UniProtKB-KW"/>
</dbReference>
<keyword evidence="3" id="KW-1015">Disulfide bond</keyword>
<dbReference type="Pfam" id="PF00135">
    <property type="entry name" value="COesterase"/>
    <property type="match status" value="1"/>
</dbReference>
<evidence type="ECO:0000313" key="7">
    <source>
        <dbReference type="RefSeq" id="XP_054856840.1"/>
    </source>
</evidence>